<reference evidence="2" key="1">
    <citation type="submission" date="2018-10" db="EMBL/GenBank/DDBJ databases">
        <title>FDA dAtabase for Regulatory Grade micrObial Sequences (FDA-ARGOS): Supporting development and validation of Infectious Disease Dx tests.</title>
        <authorList>
            <person name="Minogue T."/>
            <person name="Wolcott M."/>
            <person name="Wasieloski L."/>
            <person name="Aguilar W."/>
            <person name="Moore D."/>
            <person name="Tallon L."/>
            <person name="Sadzewicz L."/>
            <person name="Sengamalay N."/>
            <person name="Ott S."/>
            <person name="Godinez A."/>
            <person name="Nagaraj S."/>
            <person name="Vavikolanu K."/>
            <person name="Vyas G."/>
            <person name="Nadendla S."/>
            <person name="George J."/>
            <person name="Sichtig H."/>
        </authorList>
    </citation>
    <scope>NUCLEOTIDE SEQUENCE [LARGE SCALE GENOMIC DNA]</scope>
    <source>
        <strain evidence="2">FDAARGOS_343</strain>
    </source>
</reference>
<dbReference type="AlphaFoldDB" id="A0A553SMM6"/>
<protein>
    <submittedName>
        <fullName evidence="1">Peptidase</fullName>
    </submittedName>
</protein>
<comment type="caution">
    <text evidence="1">The sequence shown here is derived from an EMBL/GenBank/DDBJ whole genome shotgun (WGS) entry which is preliminary data.</text>
</comment>
<dbReference type="Proteomes" id="UP000319837">
    <property type="component" value="Unassembled WGS sequence"/>
</dbReference>
<evidence type="ECO:0000313" key="2">
    <source>
        <dbReference type="Proteomes" id="UP000319837"/>
    </source>
</evidence>
<gene>
    <name evidence="1" type="ORF">CEQ21_22885</name>
</gene>
<dbReference type="EMBL" id="RIBP01000004">
    <property type="protein sequence ID" value="TRZ38250.1"/>
    <property type="molecule type" value="Genomic_DNA"/>
</dbReference>
<sequence>MYMKLNEIKGEYDAIYSLGENCLPAMKMRQFNLRPFAGPFDWVGIRYAHNVAKLIQTYFTGFLAEENLVPSGYASDSDLLVYDVENIISFNHDFKTDRNTIDSLMDLPSVQEKYQRRIARFIQNIQTNKRILFIRSEATIEEIIELQTVLKEVVKGEFTLLIVNHYPIDKLIEHECFIDNVCALCLPNEDIWDGNNTLWQHIFTDITIRPQ</sequence>
<dbReference type="Pfam" id="PF08795">
    <property type="entry name" value="DUF1796"/>
    <property type="match status" value="1"/>
</dbReference>
<dbReference type="InterPro" id="IPR014903">
    <property type="entry name" value="DUF1796"/>
</dbReference>
<evidence type="ECO:0000313" key="1">
    <source>
        <dbReference type="EMBL" id="TRZ38250.1"/>
    </source>
</evidence>
<accession>A0A553SMM6</accession>
<name>A0A553SMM6_NIACI</name>
<proteinExistence type="predicted"/>
<organism evidence="1 2">
    <name type="scientific">Niallia circulans</name>
    <name type="common">Bacillus circulans</name>
    <dbReference type="NCBI Taxonomy" id="1397"/>
    <lineage>
        <taxon>Bacteria</taxon>
        <taxon>Bacillati</taxon>
        <taxon>Bacillota</taxon>
        <taxon>Bacilli</taxon>
        <taxon>Bacillales</taxon>
        <taxon>Bacillaceae</taxon>
        <taxon>Niallia</taxon>
    </lineage>
</organism>